<name>A0AAU7JIS9_9HYPH</name>
<dbReference type="InterPro" id="IPR000878">
    <property type="entry name" value="4pyrrol_Mease"/>
</dbReference>
<evidence type="ECO:0000256" key="8">
    <source>
        <dbReference type="ARBA" id="ARBA00023027"/>
    </source>
</evidence>
<dbReference type="Pfam" id="PF00590">
    <property type="entry name" value="TP_methylase"/>
    <property type="match status" value="1"/>
</dbReference>
<dbReference type="InterPro" id="IPR036291">
    <property type="entry name" value="NAD(P)-bd_dom_sf"/>
</dbReference>
<evidence type="ECO:0000256" key="1">
    <source>
        <dbReference type="ARBA" id="ARBA00005010"/>
    </source>
</evidence>
<dbReference type="NCBIfam" id="TIGR01469">
    <property type="entry name" value="cobA_cysG_Cterm"/>
    <property type="match status" value="1"/>
</dbReference>
<dbReference type="PANTHER" id="PTHR45790:SF3">
    <property type="entry name" value="S-ADENOSYL-L-METHIONINE-DEPENDENT UROPORPHYRINOGEN III METHYLTRANSFERASE, CHLOROPLASTIC"/>
    <property type="match status" value="1"/>
</dbReference>
<keyword evidence="3" id="KW-0169">Cobalamin biosynthesis</keyword>
<keyword evidence="7 16" id="KW-0560">Oxidoreductase</keyword>
<comment type="similarity">
    <text evidence="2">Belongs to the precorrin methyltransferase family.</text>
</comment>
<evidence type="ECO:0000256" key="11">
    <source>
        <dbReference type="ARBA" id="ARBA00023268"/>
    </source>
</evidence>
<dbReference type="NCBIfam" id="TIGR01470">
    <property type="entry name" value="cysG_Nterm"/>
    <property type="match status" value="1"/>
</dbReference>
<dbReference type="AlphaFoldDB" id="A0AAU7JIS9"/>
<dbReference type="GO" id="GO:0051266">
    <property type="term" value="F:sirohydrochlorin ferrochelatase activity"/>
    <property type="evidence" value="ECO:0007669"/>
    <property type="project" value="UniProtKB-EC"/>
</dbReference>
<dbReference type="EC" id="1.3.1.76" evidence="16"/>
<evidence type="ECO:0000256" key="4">
    <source>
        <dbReference type="ARBA" id="ARBA00022603"/>
    </source>
</evidence>
<dbReference type="EC" id="4.99.1.4" evidence="16"/>
<evidence type="ECO:0000256" key="3">
    <source>
        <dbReference type="ARBA" id="ARBA00022573"/>
    </source>
</evidence>
<keyword evidence="11" id="KW-0511">Multifunctional enzyme</keyword>
<dbReference type="Gene3D" id="3.40.50.720">
    <property type="entry name" value="NAD(P)-binding Rossmann-like Domain"/>
    <property type="match status" value="1"/>
</dbReference>
<dbReference type="EMBL" id="CP157484">
    <property type="protein sequence ID" value="XBO39894.1"/>
    <property type="molecule type" value="Genomic_DNA"/>
</dbReference>
<protein>
    <submittedName>
        <fullName evidence="16">Siroheme synthase CysG</fullName>
        <ecNumber evidence="16">1.3.1.76</ecNumber>
        <ecNumber evidence="16">2.1.1.107</ecNumber>
        <ecNumber evidence="16">4.99.1.4</ecNumber>
    </submittedName>
</protein>
<dbReference type="InterPro" id="IPR014776">
    <property type="entry name" value="4pyrrole_Mease_sub2"/>
</dbReference>
<dbReference type="GO" id="GO:0051287">
    <property type="term" value="F:NAD binding"/>
    <property type="evidence" value="ECO:0007669"/>
    <property type="project" value="InterPro"/>
</dbReference>
<organism evidence="16">
    <name type="scientific">Alsobacter sp. KACC 23698</name>
    <dbReference type="NCBI Taxonomy" id="3149229"/>
    <lineage>
        <taxon>Bacteria</taxon>
        <taxon>Pseudomonadati</taxon>
        <taxon>Pseudomonadota</taxon>
        <taxon>Alphaproteobacteria</taxon>
        <taxon>Hyphomicrobiales</taxon>
        <taxon>Alsobacteraceae</taxon>
        <taxon>Alsobacter</taxon>
    </lineage>
</organism>
<dbReference type="RefSeq" id="WP_406856746.1">
    <property type="nucleotide sequence ID" value="NZ_CP157484.1"/>
</dbReference>
<dbReference type="SUPFAM" id="SSF51735">
    <property type="entry name" value="NAD(P)-binding Rossmann-fold domains"/>
    <property type="match status" value="1"/>
</dbReference>
<keyword evidence="4 16" id="KW-0489">Methyltransferase</keyword>
<evidence type="ECO:0000256" key="13">
    <source>
        <dbReference type="ARBA" id="ARBA00047561"/>
    </source>
</evidence>
<dbReference type="GO" id="GO:0019354">
    <property type="term" value="P:siroheme biosynthetic process"/>
    <property type="evidence" value="ECO:0007669"/>
    <property type="project" value="InterPro"/>
</dbReference>
<feature type="active site" description="Proton acceptor" evidence="14">
    <location>
        <position position="271"/>
    </location>
</feature>
<dbReference type="InterPro" id="IPR035996">
    <property type="entry name" value="4pyrrol_Methylase_sf"/>
</dbReference>
<dbReference type="GO" id="GO:0009236">
    <property type="term" value="P:cobalamin biosynthetic process"/>
    <property type="evidence" value="ECO:0007669"/>
    <property type="project" value="UniProtKB-KW"/>
</dbReference>
<dbReference type="PROSITE" id="PS00839">
    <property type="entry name" value="SUMT_1"/>
    <property type="match status" value="1"/>
</dbReference>
<dbReference type="SUPFAM" id="SSF75615">
    <property type="entry name" value="Siroheme synthase middle domains-like"/>
    <property type="match status" value="1"/>
</dbReference>
<feature type="active site" description="Proton donor" evidence="14">
    <location>
        <position position="293"/>
    </location>
</feature>
<dbReference type="GO" id="GO:0043115">
    <property type="term" value="F:precorrin-2 dehydrogenase activity"/>
    <property type="evidence" value="ECO:0007669"/>
    <property type="project" value="UniProtKB-EC"/>
</dbReference>
<evidence type="ECO:0000256" key="12">
    <source>
        <dbReference type="ARBA" id="ARBA00025705"/>
    </source>
</evidence>
<evidence type="ECO:0000256" key="6">
    <source>
        <dbReference type="ARBA" id="ARBA00022691"/>
    </source>
</evidence>
<accession>A0AAU7JIS9</accession>
<keyword evidence="10" id="KW-0627">Porphyrin biosynthesis</keyword>
<evidence type="ECO:0000259" key="15">
    <source>
        <dbReference type="Pfam" id="PF00590"/>
    </source>
</evidence>
<comment type="pathway">
    <text evidence="12">Porphyrin-containing compound metabolism; siroheme biosynthesis; precorrin-2 from uroporphyrinogen III: step 1/1.</text>
</comment>
<dbReference type="FunFam" id="3.40.1010.10:FF:000001">
    <property type="entry name" value="Siroheme synthase"/>
    <property type="match status" value="1"/>
</dbReference>
<dbReference type="NCBIfam" id="NF007922">
    <property type="entry name" value="PRK10637.1"/>
    <property type="match status" value="1"/>
</dbReference>
<dbReference type="PIRSF" id="PIRSF036426">
    <property type="entry name" value="Sirohaem_synth"/>
    <property type="match status" value="1"/>
</dbReference>
<evidence type="ECO:0000256" key="5">
    <source>
        <dbReference type="ARBA" id="ARBA00022679"/>
    </source>
</evidence>
<dbReference type="InterPro" id="IPR050161">
    <property type="entry name" value="Siro_Cobalamin_biosynth"/>
</dbReference>
<comment type="catalytic activity">
    <reaction evidence="13">
        <text>precorrin-2 + NAD(+) = sirohydrochlorin + NADH + 2 H(+)</text>
        <dbReference type="Rhea" id="RHEA:15613"/>
        <dbReference type="ChEBI" id="CHEBI:15378"/>
        <dbReference type="ChEBI" id="CHEBI:57540"/>
        <dbReference type="ChEBI" id="CHEBI:57945"/>
        <dbReference type="ChEBI" id="CHEBI:58351"/>
        <dbReference type="ChEBI" id="CHEBI:58827"/>
        <dbReference type="EC" id="1.3.1.76"/>
    </reaction>
</comment>
<keyword evidence="5 16" id="KW-0808">Transferase</keyword>
<dbReference type="PANTHER" id="PTHR45790">
    <property type="entry name" value="SIROHEME SYNTHASE-RELATED"/>
    <property type="match status" value="1"/>
</dbReference>
<dbReference type="SUPFAM" id="SSF53790">
    <property type="entry name" value="Tetrapyrrole methylase"/>
    <property type="match status" value="1"/>
</dbReference>
<reference evidence="16" key="1">
    <citation type="submission" date="2024-05" db="EMBL/GenBank/DDBJ databases">
        <authorList>
            <person name="Kim S."/>
            <person name="Heo J."/>
            <person name="Choi H."/>
            <person name="Choi Y."/>
            <person name="Kwon S.-W."/>
            <person name="Kim Y."/>
        </authorList>
    </citation>
    <scope>NUCLEOTIDE SEQUENCE</scope>
    <source>
        <strain evidence="16">KACC 23698</strain>
    </source>
</reference>
<evidence type="ECO:0000256" key="10">
    <source>
        <dbReference type="ARBA" id="ARBA00023244"/>
    </source>
</evidence>
<gene>
    <name evidence="16" type="primary">cysG</name>
    <name evidence="16" type="ORF">ABEG18_03690</name>
</gene>
<dbReference type="InterPro" id="IPR012409">
    <property type="entry name" value="Sirohaem_synth"/>
</dbReference>
<dbReference type="NCBIfam" id="NF004790">
    <property type="entry name" value="PRK06136.1"/>
    <property type="match status" value="1"/>
</dbReference>
<dbReference type="InterPro" id="IPR014777">
    <property type="entry name" value="4pyrrole_Mease_sub1"/>
</dbReference>
<sequence length="487" mass="51002">MTARSRRPTPTAPARIAPLAALPLFHKLEGRRVVLAGESDGVAWKAELLAAAGATVEVYAAHPGEALAQIAGRDHPGRIVLMGRPWTPDVLRGAALAIADVETEAEAQAFRCAGRLAGVAVNVVDKPAFCDFQFGSIVNRSPLVIGISTDGAAPVFGQAVRARIEALLPDGLKAWAEAAKAWRPFVQDRALPFRLRRAFWERFTDRALADPNAAPTAIDRDAMMRVLEGIEAEGAPRVGSAVFVGAGPGDPELLTLKAVRALQSADVVLYDDLVDGRILDLARREAERIGVGKRGHRPSCAQDEITAMLVALASSGKRVVRLKGGDPGVFGRLTEELDACRAAGVPAEVVPGITAAFGAAASLGVSLTERSAARRLQFVTAHGQDGRLPADLDWRALADPRAATVVYMGVRTAPALVERLLADGLPPGTATLLIERATTPEQRVQSCAVADLPALIAADPPSGPCLIVFGAPAVQFAANAAHASGRA</sequence>
<evidence type="ECO:0000313" key="16">
    <source>
        <dbReference type="EMBL" id="XBO39894.1"/>
    </source>
</evidence>
<dbReference type="Pfam" id="PF13241">
    <property type="entry name" value="NAD_binding_7"/>
    <property type="match status" value="1"/>
</dbReference>
<dbReference type="Gene3D" id="3.30.160.110">
    <property type="entry name" value="Siroheme synthase, domain 2"/>
    <property type="match status" value="1"/>
</dbReference>
<dbReference type="Gene3D" id="3.30.950.10">
    <property type="entry name" value="Methyltransferase, Cobalt-precorrin-4 Transmethylase, Domain 2"/>
    <property type="match status" value="1"/>
</dbReference>
<evidence type="ECO:0000256" key="7">
    <source>
        <dbReference type="ARBA" id="ARBA00023002"/>
    </source>
</evidence>
<dbReference type="InterPro" id="IPR006367">
    <property type="entry name" value="Sirohaem_synthase_N"/>
</dbReference>
<dbReference type="InterPro" id="IPR003043">
    <property type="entry name" value="Uropor_MeTrfase_CS"/>
</dbReference>
<dbReference type="EC" id="2.1.1.107" evidence="16"/>
<keyword evidence="6" id="KW-0949">S-adenosyl-L-methionine</keyword>
<dbReference type="Gene3D" id="3.40.1010.10">
    <property type="entry name" value="Cobalt-precorrin-4 Transmethylase, Domain 1"/>
    <property type="match status" value="1"/>
</dbReference>
<dbReference type="GO" id="GO:0032259">
    <property type="term" value="P:methylation"/>
    <property type="evidence" value="ECO:0007669"/>
    <property type="project" value="UniProtKB-KW"/>
</dbReference>
<feature type="domain" description="Tetrapyrrole methylase" evidence="15">
    <location>
        <begin position="242"/>
        <end position="452"/>
    </location>
</feature>
<dbReference type="GO" id="GO:0004851">
    <property type="term" value="F:uroporphyrin-III C-methyltransferase activity"/>
    <property type="evidence" value="ECO:0007669"/>
    <property type="project" value="UniProtKB-EC"/>
</dbReference>
<keyword evidence="9 16" id="KW-0456">Lyase</keyword>
<comment type="pathway">
    <text evidence="1">Porphyrin-containing compound metabolism; siroheme biosynthesis; sirohydrochlorin from precorrin-2: step 1/1.</text>
</comment>
<dbReference type="CDD" id="cd11642">
    <property type="entry name" value="SUMT"/>
    <property type="match status" value="1"/>
</dbReference>
<evidence type="ECO:0000256" key="14">
    <source>
        <dbReference type="PIRSR" id="PIRSR036426-1"/>
    </source>
</evidence>
<dbReference type="InterPro" id="IPR006366">
    <property type="entry name" value="CobA/CysG_C"/>
</dbReference>
<evidence type="ECO:0000256" key="2">
    <source>
        <dbReference type="ARBA" id="ARBA00005879"/>
    </source>
</evidence>
<evidence type="ECO:0000256" key="9">
    <source>
        <dbReference type="ARBA" id="ARBA00023239"/>
    </source>
</evidence>
<keyword evidence="8" id="KW-0520">NAD</keyword>
<proteinExistence type="inferred from homology"/>